<dbReference type="Proteomes" id="UP000032566">
    <property type="component" value="Unassembled WGS sequence"/>
</dbReference>
<proteinExistence type="predicted"/>
<evidence type="ECO:0000256" key="2">
    <source>
        <dbReference type="SAM" id="Phobius"/>
    </source>
</evidence>
<keyword evidence="2" id="KW-0812">Transmembrane</keyword>
<accession>A0A0D7KBM2</accession>
<feature type="transmembrane region" description="Helical" evidence="2">
    <location>
        <begin position="302"/>
        <end position="322"/>
    </location>
</feature>
<dbReference type="AlphaFoldDB" id="A0A0D7KBM2"/>
<dbReference type="PATRIC" id="fig|80878.5.peg.475"/>
<feature type="transmembrane region" description="Helical" evidence="2">
    <location>
        <begin position="328"/>
        <end position="349"/>
    </location>
</feature>
<keyword evidence="2" id="KW-1133">Transmembrane helix</keyword>
<organism evidence="3 4">
    <name type="scientific">Acidovorax temperans</name>
    <dbReference type="NCBI Taxonomy" id="80878"/>
    <lineage>
        <taxon>Bacteria</taxon>
        <taxon>Pseudomonadati</taxon>
        <taxon>Pseudomonadota</taxon>
        <taxon>Betaproteobacteria</taxon>
        <taxon>Burkholderiales</taxon>
        <taxon>Comamonadaceae</taxon>
        <taxon>Acidovorax</taxon>
    </lineage>
</organism>
<evidence type="ECO:0000256" key="1">
    <source>
        <dbReference type="SAM" id="MobiDB-lite"/>
    </source>
</evidence>
<keyword evidence="4" id="KW-1185">Reference proteome</keyword>
<dbReference type="EMBL" id="JXYQ01000014">
    <property type="protein sequence ID" value="KJA11409.1"/>
    <property type="molecule type" value="Genomic_DNA"/>
</dbReference>
<evidence type="ECO:0000313" key="4">
    <source>
        <dbReference type="Proteomes" id="UP000032566"/>
    </source>
</evidence>
<sequence>MSTYGPFSTYAIALVLDQDSKWAPLVICMKDDERNRLEKDAASQTGKHQLKGLKNNTQRSITELSNDNAAARDLGKLTTGASKVTPSNVLKSPSSAVLDMPDNGGGHIDPKAMQKASELKNNQTGMFNNAHLVEALSAYLVQMPLGAKVESALKTERIPYITVSSNKQSLAVKDADKRIQLLYSVERTNGSWLIRAFTPTAAQKPTRSSTAQKPTRSSTVRFSEPSSSDLRQDPFDLDRLLLNRLYLLAGITAGRRQIHERLAHILTTHEGVHQPKPAATRGYIRTILQRGSDLLSSHLPQVVATSTVLSCAFAIALIWLKVWDCPNWMFSAARILFGLTFLTGVAAFVQALRQKQGQTPEDKQIEKISEMAIELRSELAQINLKVASGYACIDNTPLEATSALSPEGLLREIDEALHIKASFDSLDKVIATQSQNVSSDHKQKQEHRLHAYQNIVAAGSGVFTGFFTYEVGESVLKFIHASQFADDRSLQYWLFTKAGVSASLQGAGQSPAHAPVLPVVGEAHAEPGAEQTSVTTAQSINELDQLYHENFAHHELVGQAWLLTITIVVTWFAGYIGWHKPHDEHGGGHGHHG</sequence>
<comment type="caution">
    <text evidence="3">The sequence shown here is derived from an EMBL/GenBank/DDBJ whole genome shotgun (WGS) entry which is preliminary data.</text>
</comment>
<feature type="compositionally biased region" description="Polar residues" evidence="1">
    <location>
        <begin position="203"/>
        <end position="229"/>
    </location>
</feature>
<keyword evidence="2" id="KW-0472">Membrane</keyword>
<name>A0A0D7KBM2_9BURK</name>
<feature type="region of interest" description="Disordered" evidence="1">
    <location>
        <begin position="203"/>
        <end position="230"/>
    </location>
</feature>
<evidence type="ECO:0000313" key="3">
    <source>
        <dbReference type="EMBL" id="KJA11409.1"/>
    </source>
</evidence>
<protein>
    <submittedName>
        <fullName evidence="3">Uncharacterized protein</fullName>
    </submittedName>
</protein>
<gene>
    <name evidence="3" type="ORF">RP29_05805</name>
</gene>
<dbReference type="RefSeq" id="WP_044396722.1">
    <property type="nucleotide sequence ID" value="NZ_JXYQ01000014.1"/>
</dbReference>
<dbReference type="STRING" id="80878.RP29_05805"/>
<reference evidence="3 4" key="1">
    <citation type="submission" date="2014-12" db="EMBL/GenBank/DDBJ databases">
        <title>Isolation of bacteria from lake water.</title>
        <authorList>
            <person name="Sheng K.-Y."/>
            <person name="Chin P.-S."/>
            <person name="Chan K.-G."/>
            <person name="Tan G.S."/>
        </authorList>
    </citation>
    <scope>NUCLEOTIDE SEQUENCE [LARGE SCALE GENOMIC DNA]</scope>
    <source>
        <strain evidence="3 4">KY4</strain>
    </source>
</reference>